<dbReference type="InterPro" id="IPR036188">
    <property type="entry name" value="FAD/NAD-bd_sf"/>
</dbReference>
<dbReference type="HOGENOM" id="CLU_2418264_0_0_9"/>
<accession>B9YC03</accession>
<organism evidence="1 2">
    <name type="scientific">Holdemania filiformis DSM 12042</name>
    <dbReference type="NCBI Taxonomy" id="545696"/>
    <lineage>
        <taxon>Bacteria</taxon>
        <taxon>Bacillati</taxon>
        <taxon>Bacillota</taxon>
        <taxon>Erysipelotrichia</taxon>
        <taxon>Erysipelotrichales</taxon>
        <taxon>Erysipelotrichaceae</taxon>
        <taxon>Holdemania</taxon>
    </lineage>
</organism>
<dbReference type="Gene3D" id="3.50.50.60">
    <property type="entry name" value="FAD/NAD(P)-binding domain"/>
    <property type="match status" value="1"/>
</dbReference>
<comment type="caution">
    <text evidence="1">The sequence shown here is derived from an EMBL/GenBank/DDBJ whole genome shotgun (WGS) entry which is preliminary data.</text>
</comment>
<dbReference type="EMBL" id="ACCF01000210">
    <property type="protein sequence ID" value="EEF66506.1"/>
    <property type="molecule type" value="Genomic_DNA"/>
</dbReference>
<evidence type="ECO:0000313" key="2">
    <source>
        <dbReference type="Proteomes" id="UP000005950"/>
    </source>
</evidence>
<dbReference type="AlphaFoldDB" id="B9YC03"/>
<dbReference type="eggNOG" id="COG0446">
    <property type="taxonomic scope" value="Bacteria"/>
</dbReference>
<gene>
    <name evidence="1" type="ORF">HOLDEFILI_03360</name>
</gene>
<protein>
    <recommendedName>
        <fullName evidence="3">FAD/NAD(P)-binding domain-containing protein</fullName>
    </recommendedName>
</protein>
<dbReference type="Proteomes" id="UP000005950">
    <property type="component" value="Unassembled WGS sequence"/>
</dbReference>
<feature type="non-terminal residue" evidence="1">
    <location>
        <position position="1"/>
    </location>
</feature>
<dbReference type="SUPFAM" id="SSF51905">
    <property type="entry name" value="FAD/NAD(P)-binding domain"/>
    <property type="match status" value="1"/>
</dbReference>
<evidence type="ECO:0000313" key="1">
    <source>
        <dbReference type="EMBL" id="EEF66506.1"/>
    </source>
</evidence>
<dbReference type="Gene3D" id="3.40.50.720">
    <property type="entry name" value="NAD(P)-binding Rossmann-like Domain"/>
    <property type="match status" value="1"/>
</dbReference>
<sequence length="91" mass="9709">LKAHLRELNCRELLNTRCVEIQDQAVVVESAEGQQTIPADNVIIAVGDRPNNALANEIQDLCPEVITIGDAQGIGSVLEAVRTGYVAGKSI</sequence>
<proteinExistence type="predicted"/>
<name>B9YC03_9FIRM</name>
<reference evidence="1 2" key="1">
    <citation type="submission" date="2008-12" db="EMBL/GenBank/DDBJ databases">
        <authorList>
            <person name="Fulton L."/>
            <person name="Clifton S."/>
            <person name="Fulton B."/>
            <person name="Xu J."/>
            <person name="Minx P."/>
            <person name="Pepin K.H."/>
            <person name="Johnson M."/>
            <person name="Bhonagiri V."/>
            <person name="Nash W.E."/>
            <person name="Mardis E.R."/>
            <person name="Wilson R.K."/>
        </authorList>
    </citation>
    <scope>NUCLEOTIDE SEQUENCE [LARGE SCALE GENOMIC DNA]</scope>
    <source>
        <strain evidence="1 2">DSM 12042</strain>
    </source>
</reference>
<dbReference type="STRING" id="545696.HOLDEFILI_03360"/>
<reference evidence="1 2" key="2">
    <citation type="submission" date="2009-02" db="EMBL/GenBank/DDBJ databases">
        <title>Draft genome sequence of Holdemania filiformis DSM 12042.</title>
        <authorList>
            <person name="Sudarsanam P."/>
            <person name="Ley R."/>
            <person name="Guruge J."/>
            <person name="Turnbaugh P.J."/>
            <person name="Mahowald M."/>
            <person name="Liep D."/>
            <person name="Gordon J."/>
        </authorList>
    </citation>
    <scope>NUCLEOTIDE SEQUENCE [LARGE SCALE GENOMIC DNA]</scope>
    <source>
        <strain evidence="1 2">DSM 12042</strain>
    </source>
</reference>
<evidence type="ECO:0008006" key="3">
    <source>
        <dbReference type="Google" id="ProtNLM"/>
    </source>
</evidence>